<accession>A0A8H7D946</accession>
<feature type="region of interest" description="Disordered" evidence="2">
    <location>
        <begin position="56"/>
        <end position="75"/>
    </location>
</feature>
<dbReference type="OrthoDB" id="2979411at2759"/>
<reference evidence="3" key="1">
    <citation type="submission" date="2020-05" db="EMBL/GenBank/DDBJ databases">
        <title>Mycena genomes resolve the evolution of fungal bioluminescence.</title>
        <authorList>
            <person name="Tsai I.J."/>
        </authorList>
    </citation>
    <scope>NUCLEOTIDE SEQUENCE</scope>
    <source>
        <strain evidence="3">160909Yilan</strain>
    </source>
</reference>
<gene>
    <name evidence="3" type="ORF">MSAN_00941900</name>
</gene>
<evidence type="ECO:0000313" key="4">
    <source>
        <dbReference type="Proteomes" id="UP000623467"/>
    </source>
</evidence>
<keyword evidence="3" id="KW-0430">Lectin</keyword>
<dbReference type="Pfam" id="PF07938">
    <property type="entry name" value="Fungal_lectin"/>
    <property type="match status" value="2"/>
</dbReference>
<evidence type="ECO:0000313" key="3">
    <source>
        <dbReference type="EMBL" id="KAF7366834.1"/>
    </source>
</evidence>
<proteinExistence type="inferred from homology"/>
<dbReference type="AlphaFoldDB" id="A0A8H7D946"/>
<evidence type="ECO:0000256" key="1">
    <source>
        <dbReference type="ARBA" id="ARBA00009042"/>
    </source>
</evidence>
<dbReference type="Gene3D" id="2.40.128.190">
    <property type="match status" value="1"/>
</dbReference>
<comment type="similarity">
    <text evidence="1">Belongs to the fungal fucose-specific lectin family.</text>
</comment>
<sequence>MLHVIQGDRPSRPAGMSQGLWQLVTAAWAAEPHTRPTIRHIVTIWLDSSNADHSVDGDNMELDSRKGRSTKDGAETLHNIPPFRNSPIPVQTRAAAIAVVAWSNAIRIYTQSDSEIHEACLNQDVDDITGWFHGMLRKSCAPESSLCCISWGASRNLSLFYQTHNNTICEMTFRDGQGWRGSSFAQADAMPGTHMAEVHNQNGDCVVFFFQDKAGFLCYRCGFNRRWGKSMRLCKAASTTPITATTWDDTRHIRLYFQDQSNEVQEYMGSFKGDWILGQFVFASTSILGSMAAISWPGPSVRIYMQDGTNSLVQWCYSLDSGWTQGGLDVTALPNAAVAAFRRTSSNDAFIHVYWMSHEGILHQKVFTDSRGWLETTPIPVRDVQDYWAALEFRNLMG</sequence>
<dbReference type="GO" id="GO:0030246">
    <property type="term" value="F:carbohydrate binding"/>
    <property type="evidence" value="ECO:0007669"/>
    <property type="project" value="UniProtKB-KW"/>
</dbReference>
<evidence type="ECO:0000256" key="2">
    <source>
        <dbReference type="SAM" id="MobiDB-lite"/>
    </source>
</evidence>
<comment type="caution">
    <text evidence="3">The sequence shown here is derived from an EMBL/GenBank/DDBJ whole genome shotgun (WGS) entry which is preliminary data.</text>
</comment>
<dbReference type="SUPFAM" id="SSF89372">
    <property type="entry name" value="Fucose-specific lectin"/>
    <property type="match status" value="2"/>
</dbReference>
<organism evidence="3 4">
    <name type="scientific">Mycena sanguinolenta</name>
    <dbReference type="NCBI Taxonomy" id="230812"/>
    <lineage>
        <taxon>Eukaryota</taxon>
        <taxon>Fungi</taxon>
        <taxon>Dikarya</taxon>
        <taxon>Basidiomycota</taxon>
        <taxon>Agaricomycotina</taxon>
        <taxon>Agaricomycetes</taxon>
        <taxon>Agaricomycetidae</taxon>
        <taxon>Agaricales</taxon>
        <taxon>Marasmiineae</taxon>
        <taxon>Mycenaceae</taxon>
        <taxon>Mycena</taxon>
    </lineage>
</organism>
<keyword evidence="4" id="KW-1185">Reference proteome</keyword>
<name>A0A8H7D946_9AGAR</name>
<dbReference type="EMBL" id="JACAZH010000006">
    <property type="protein sequence ID" value="KAF7366834.1"/>
    <property type="molecule type" value="Genomic_DNA"/>
</dbReference>
<dbReference type="InterPro" id="IPR012475">
    <property type="entry name" value="Fungal_lectin"/>
</dbReference>
<dbReference type="Gene3D" id="2.120.10.70">
    <property type="entry name" value="Fucose-specific lectin"/>
    <property type="match status" value="1"/>
</dbReference>
<dbReference type="Proteomes" id="UP000623467">
    <property type="component" value="Unassembled WGS sequence"/>
</dbReference>
<feature type="compositionally biased region" description="Basic and acidic residues" evidence="2">
    <location>
        <begin position="62"/>
        <end position="75"/>
    </location>
</feature>
<protein>
    <submittedName>
        <fullName evidence="3">Fucose-specific lectin FleA</fullName>
    </submittedName>
</protein>